<dbReference type="AlphaFoldDB" id="A0A3B3VHR9"/>
<evidence type="ECO:0000259" key="2">
    <source>
        <dbReference type="Pfam" id="PF07562"/>
    </source>
</evidence>
<accession>A0A3B3VHR9</accession>
<dbReference type="GO" id="GO:0004930">
    <property type="term" value="F:G protein-coupled receptor activity"/>
    <property type="evidence" value="ECO:0007669"/>
    <property type="project" value="InterPro"/>
</dbReference>
<feature type="signal peptide" evidence="1">
    <location>
        <begin position="1"/>
        <end position="19"/>
    </location>
</feature>
<evidence type="ECO:0000313" key="4">
    <source>
        <dbReference type="Proteomes" id="UP000261500"/>
    </source>
</evidence>
<dbReference type="PANTHER" id="PTHR24061:SF538">
    <property type="entry name" value="OLFACTORY RECEPTOR C FAMILY, H1"/>
    <property type="match status" value="1"/>
</dbReference>
<evidence type="ECO:0000313" key="3">
    <source>
        <dbReference type="Ensembl" id="ENSPLAP00000024556.1"/>
    </source>
</evidence>
<evidence type="ECO:0000256" key="1">
    <source>
        <dbReference type="SAM" id="SignalP"/>
    </source>
</evidence>
<dbReference type="InterPro" id="IPR011500">
    <property type="entry name" value="GPCR_3_9-Cys_dom"/>
</dbReference>
<protein>
    <recommendedName>
        <fullName evidence="2">GPCR family 3 nine cysteines domain-containing protein</fullName>
    </recommendedName>
</protein>
<keyword evidence="4" id="KW-1185">Reference proteome</keyword>
<dbReference type="STRING" id="48699.ENSPLAP00000024556"/>
<dbReference type="InterPro" id="IPR038550">
    <property type="entry name" value="GPCR_3_9-Cys_sf"/>
</dbReference>
<keyword evidence="1" id="KW-0732">Signal</keyword>
<feature type="chain" id="PRO_5017229802" description="GPCR family 3 nine cysteines domain-containing protein" evidence="1">
    <location>
        <begin position="20"/>
        <end position="84"/>
    </location>
</feature>
<proteinExistence type="predicted"/>
<sequence length="84" mass="9001">MSSVLGVLIFTSLLPFFSSCLLFQLPVSVCSESCRPGTHKRPLSVCSENCLPGFRQAIIKGKPICCFSCVPCAGGEISNTNSER</sequence>
<name>A0A3B3VHR9_9TELE</name>
<dbReference type="Gene3D" id="2.10.50.30">
    <property type="entry name" value="GPCR, family 3, nine cysteines domain"/>
    <property type="match status" value="1"/>
</dbReference>
<dbReference type="Pfam" id="PF07562">
    <property type="entry name" value="NCD3G"/>
    <property type="match status" value="1"/>
</dbReference>
<dbReference type="Ensembl" id="ENSPLAT00000003085.1">
    <property type="protein sequence ID" value="ENSPLAP00000024556.1"/>
    <property type="gene ID" value="ENSPLAG00000010854.1"/>
</dbReference>
<organism evidence="3 4">
    <name type="scientific">Poecilia latipinna</name>
    <name type="common">sailfin molly</name>
    <dbReference type="NCBI Taxonomy" id="48699"/>
    <lineage>
        <taxon>Eukaryota</taxon>
        <taxon>Metazoa</taxon>
        <taxon>Chordata</taxon>
        <taxon>Craniata</taxon>
        <taxon>Vertebrata</taxon>
        <taxon>Euteleostomi</taxon>
        <taxon>Actinopterygii</taxon>
        <taxon>Neopterygii</taxon>
        <taxon>Teleostei</taxon>
        <taxon>Neoteleostei</taxon>
        <taxon>Acanthomorphata</taxon>
        <taxon>Ovalentaria</taxon>
        <taxon>Atherinomorphae</taxon>
        <taxon>Cyprinodontiformes</taxon>
        <taxon>Poeciliidae</taxon>
        <taxon>Poeciliinae</taxon>
        <taxon>Poecilia</taxon>
    </lineage>
</organism>
<feature type="domain" description="GPCR family 3 nine cysteines" evidence="2">
    <location>
        <begin position="42"/>
        <end position="83"/>
    </location>
</feature>
<dbReference type="PANTHER" id="PTHR24061">
    <property type="entry name" value="CALCIUM-SENSING RECEPTOR-RELATED"/>
    <property type="match status" value="1"/>
</dbReference>
<dbReference type="InterPro" id="IPR000068">
    <property type="entry name" value="GPCR_3_Ca_sens_rcpt-rel"/>
</dbReference>
<reference evidence="3" key="1">
    <citation type="submission" date="2025-08" db="UniProtKB">
        <authorList>
            <consortium name="Ensembl"/>
        </authorList>
    </citation>
    <scope>IDENTIFICATION</scope>
</reference>
<dbReference type="Proteomes" id="UP000261500">
    <property type="component" value="Unplaced"/>
</dbReference>
<reference evidence="3" key="2">
    <citation type="submission" date="2025-09" db="UniProtKB">
        <authorList>
            <consortium name="Ensembl"/>
        </authorList>
    </citation>
    <scope>IDENTIFICATION</scope>
</reference>
<dbReference type="GO" id="GO:0005886">
    <property type="term" value="C:plasma membrane"/>
    <property type="evidence" value="ECO:0007669"/>
    <property type="project" value="TreeGrafter"/>
</dbReference>